<gene>
    <name evidence="1" type="ORF">ACFPT7_02090</name>
</gene>
<dbReference type="EMBL" id="JBHSPH010000001">
    <property type="protein sequence ID" value="MFC5861076.1"/>
    <property type="molecule type" value="Genomic_DNA"/>
</dbReference>
<sequence>MPSNPPDEGELAAEVAAMQFAGGMSIAELAAEWDRDEEWVESAVRRELLKLIPRRDGGLKATRAEMRLESSEALAAVREAQGTLGW</sequence>
<dbReference type="RefSeq" id="WP_263334491.1">
    <property type="nucleotide sequence ID" value="NZ_JAGSYH010000002.1"/>
</dbReference>
<proteinExistence type="predicted"/>
<organism evidence="1 2">
    <name type="scientific">Acidicapsa dinghuensis</name>
    <dbReference type="NCBI Taxonomy" id="2218256"/>
    <lineage>
        <taxon>Bacteria</taxon>
        <taxon>Pseudomonadati</taxon>
        <taxon>Acidobacteriota</taxon>
        <taxon>Terriglobia</taxon>
        <taxon>Terriglobales</taxon>
        <taxon>Acidobacteriaceae</taxon>
        <taxon>Acidicapsa</taxon>
    </lineage>
</organism>
<name>A0ABW1EB00_9BACT</name>
<protein>
    <submittedName>
        <fullName evidence="1">Uncharacterized protein</fullName>
    </submittedName>
</protein>
<accession>A0ABW1EB00</accession>
<evidence type="ECO:0000313" key="2">
    <source>
        <dbReference type="Proteomes" id="UP001596091"/>
    </source>
</evidence>
<dbReference type="Proteomes" id="UP001596091">
    <property type="component" value="Unassembled WGS sequence"/>
</dbReference>
<evidence type="ECO:0000313" key="1">
    <source>
        <dbReference type="EMBL" id="MFC5861076.1"/>
    </source>
</evidence>
<comment type="caution">
    <text evidence="1">The sequence shown here is derived from an EMBL/GenBank/DDBJ whole genome shotgun (WGS) entry which is preliminary data.</text>
</comment>
<reference evidence="2" key="1">
    <citation type="journal article" date="2019" name="Int. J. Syst. Evol. Microbiol.">
        <title>The Global Catalogue of Microorganisms (GCM) 10K type strain sequencing project: providing services to taxonomists for standard genome sequencing and annotation.</title>
        <authorList>
            <consortium name="The Broad Institute Genomics Platform"/>
            <consortium name="The Broad Institute Genome Sequencing Center for Infectious Disease"/>
            <person name="Wu L."/>
            <person name="Ma J."/>
        </authorList>
    </citation>
    <scope>NUCLEOTIDE SEQUENCE [LARGE SCALE GENOMIC DNA]</scope>
    <source>
        <strain evidence="2">JCM 4087</strain>
    </source>
</reference>
<keyword evidence="2" id="KW-1185">Reference proteome</keyword>